<evidence type="ECO:0000313" key="4">
    <source>
        <dbReference type="EMBL" id="PHN06081.1"/>
    </source>
</evidence>
<keyword evidence="2" id="KW-0378">Hydrolase</keyword>
<evidence type="ECO:0000259" key="3">
    <source>
        <dbReference type="Pfam" id="PF00884"/>
    </source>
</evidence>
<evidence type="ECO:0000256" key="1">
    <source>
        <dbReference type="ARBA" id="ARBA00008779"/>
    </source>
</evidence>
<dbReference type="PANTHER" id="PTHR42693">
    <property type="entry name" value="ARYLSULFATASE FAMILY MEMBER"/>
    <property type="match status" value="1"/>
</dbReference>
<organism evidence="4 5">
    <name type="scientific">Flavilitoribacter nigricans (strain ATCC 23147 / DSM 23189 / NBRC 102662 / NCIMB 1420 / SS-2)</name>
    <name type="common">Lewinella nigricans</name>
    <dbReference type="NCBI Taxonomy" id="1122177"/>
    <lineage>
        <taxon>Bacteria</taxon>
        <taxon>Pseudomonadati</taxon>
        <taxon>Bacteroidota</taxon>
        <taxon>Saprospiria</taxon>
        <taxon>Saprospirales</taxon>
        <taxon>Lewinellaceae</taxon>
        <taxon>Flavilitoribacter</taxon>
    </lineage>
</organism>
<accession>A0A2D0NC44</accession>
<protein>
    <recommendedName>
        <fullName evidence="3">Sulfatase N-terminal domain-containing protein</fullName>
    </recommendedName>
</protein>
<dbReference type="EMBL" id="PDUD01000019">
    <property type="protein sequence ID" value="PHN06081.1"/>
    <property type="molecule type" value="Genomic_DNA"/>
</dbReference>
<feature type="domain" description="Sulfatase N-terminal" evidence="3">
    <location>
        <begin position="30"/>
        <end position="334"/>
    </location>
</feature>
<dbReference type="CDD" id="cd16146">
    <property type="entry name" value="ARS_like"/>
    <property type="match status" value="1"/>
</dbReference>
<dbReference type="Gene3D" id="3.30.1120.10">
    <property type="match status" value="1"/>
</dbReference>
<dbReference type="GO" id="GO:0004065">
    <property type="term" value="F:arylsulfatase activity"/>
    <property type="evidence" value="ECO:0007669"/>
    <property type="project" value="TreeGrafter"/>
</dbReference>
<dbReference type="OrthoDB" id="9764377at2"/>
<dbReference type="SUPFAM" id="SSF53649">
    <property type="entry name" value="Alkaline phosphatase-like"/>
    <property type="match status" value="1"/>
</dbReference>
<dbReference type="InterPro" id="IPR017850">
    <property type="entry name" value="Alkaline_phosphatase_core_sf"/>
</dbReference>
<keyword evidence="5" id="KW-1185">Reference proteome</keyword>
<dbReference type="AlphaFoldDB" id="A0A2D0NC44"/>
<reference evidence="4 5" key="1">
    <citation type="submission" date="2017-10" db="EMBL/GenBank/DDBJ databases">
        <title>The draft genome sequence of Lewinella nigricans NBRC 102662.</title>
        <authorList>
            <person name="Wang K."/>
        </authorList>
    </citation>
    <scope>NUCLEOTIDE SEQUENCE [LARGE SCALE GENOMIC DNA]</scope>
    <source>
        <strain evidence="4 5">NBRC 102662</strain>
    </source>
</reference>
<dbReference type="Gene3D" id="3.40.720.10">
    <property type="entry name" value="Alkaline Phosphatase, subunit A"/>
    <property type="match status" value="1"/>
</dbReference>
<proteinExistence type="inferred from homology"/>
<dbReference type="Pfam" id="PF00884">
    <property type="entry name" value="Sulfatase"/>
    <property type="match status" value="1"/>
</dbReference>
<gene>
    <name evidence="4" type="ORF">CRP01_14015</name>
</gene>
<dbReference type="InterPro" id="IPR050738">
    <property type="entry name" value="Sulfatase"/>
</dbReference>
<dbReference type="InterPro" id="IPR000917">
    <property type="entry name" value="Sulfatase_N"/>
</dbReference>
<comment type="caution">
    <text evidence="4">The sequence shown here is derived from an EMBL/GenBank/DDBJ whole genome shotgun (WGS) entry which is preliminary data.</text>
</comment>
<sequence length="592" mass="65881">MMKFLLSGSATILTLLISCGSPSQSEPSRPNILLILADDMGYGDVAGAGNPYLRTPNLDRLARSGVQFTNFYVSSVCATTRASLLTGRYHQRTHVRSVTNGYETLNPEEKTIAEYLQPAGYRTAIFGKWHLGEYYPSLPNAQGFDEFLGFRTGHTADYYDPVLEHNGRPEAQRGHITEVLTDKALQFMQKDAADPFFCYLAYNAPHTPLQVDTNWWQPYAEQGLEERTARVYGLIEQLDQNVGRILDQLTREGLLEETIIIFMSDNGPISGWQIPQEKMRFNAGLRDQKFSVFEGGIRTQSFWSWAGHWTENQSIPTVAAHIDVLPTLLDITGITSDTPEKRIDGQSLQGLLAGGAPPDERIVFQNFALSTLGNTEPYPGGIARKGPWKMVNGEHLYQLDDDPGESTDLAEQRPEIFNELKTAYQNWWDGILEENNLQVSPIPLGYPQADSVFIQPHHARASGGLIFLGKRGLEGERIGSHPSGVDGDWLSNWQTPEDRASWPAAFVESGSYEFGILARYQHSDGPSIELEVQVGTASLTKVLPEQPQAESWSYYSLGQMELPAIKDTLSLSLVTSQPNPGLEIKELVVIKK</sequence>
<dbReference type="PANTHER" id="PTHR42693:SF53">
    <property type="entry name" value="ENDO-4-O-SULFATASE"/>
    <property type="match status" value="1"/>
</dbReference>
<comment type="similarity">
    <text evidence="1">Belongs to the sulfatase family.</text>
</comment>
<evidence type="ECO:0000256" key="2">
    <source>
        <dbReference type="ARBA" id="ARBA00022801"/>
    </source>
</evidence>
<evidence type="ECO:0000313" key="5">
    <source>
        <dbReference type="Proteomes" id="UP000223913"/>
    </source>
</evidence>
<dbReference type="Proteomes" id="UP000223913">
    <property type="component" value="Unassembled WGS sequence"/>
</dbReference>
<name>A0A2D0NC44_FLAN2</name>
<dbReference type="RefSeq" id="WP_099150675.1">
    <property type="nucleotide sequence ID" value="NZ_PDUD01000019.1"/>
</dbReference>
<dbReference type="PROSITE" id="PS51257">
    <property type="entry name" value="PROKAR_LIPOPROTEIN"/>
    <property type="match status" value="1"/>
</dbReference>